<comment type="caution">
    <text evidence="5">Lacks conserved residue(s) required for the propagation of feature annotation.</text>
</comment>
<dbReference type="OrthoDB" id="9811425at2"/>
<feature type="binding site" evidence="5">
    <location>
        <position position="207"/>
    </location>
    <ligand>
        <name>substrate</name>
    </ligand>
</feature>
<dbReference type="AlphaFoldDB" id="A0A2S0WX74"/>
<name>A0A2S0WX74_9MICO</name>
<keyword evidence="2 5" id="KW-0521">NADP</keyword>
<evidence type="ECO:0000259" key="6">
    <source>
        <dbReference type="Pfam" id="PF01370"/>
    </source>
</evidence>
<feature type="site" description="Important for catalytic activity" evidence="5">
    <location>
        <position position="105"/>
    </location>
</feature>
<comment type="similarity">
    <text evidence="1 5">Belongs to the NAD(P)-dependent epimerase/dehydratase family. Fucose synthase subfamily.</text>
</comment>
<evidence type="ECO:0000256" key="2">
    <source>
        <dbReference type="ARBA" id="ARBA00022857"/>
    </source>
</evidence>
<evidence type="ECO:0000256" key="3">
    <source>
        <dbReference type="ARBA" id="ARBA00023002"/>
    </source>
</evidence>
<dbReference type="GO" id="GO:0050577">
    <property type="term" value="F:GDP-L-fucose synthase activity"/>
    <property type="evidence" value="ECO:0007669"/>
    <property type="project" value="UniProtKB-UniRule"/>
</dbReference>
<proteinExistence type="inferred from homology"/>
<dbReference type="InterPro" id="IPR036291">
    <property type="entry name" value="NAD(P)-bd_dom_sf"/>
</dbReference>
<feature type="binding site" evidence="5">
    <location>
        <position position="138"/>
    </location>
    <ligand>
        <name>NADP(+)</name>
        <dbReference type="ChEBI" id="CHEBI:58349"/>
    </ligand>
</feature>
<dbReference type="GO" id="GO:0016853">
    <property type="term" value="F:isomerase activity"/>
    <property type="evidence" value="ECO:0007669"/>
    <property type="project" value="UniProtKB-KW"/>
</dbReference>
<evidence type="ECO:0000313" key="7">
    <source>
        <dbReference type="EMBL" id="AWB95911.1"/>
    </source>
</evidence>
<evidence type="ECO:0000256" key="1">
    <source>
        <dbReference type="ARBA" id="ARBA00005959"/>
    </source>
</evidence>
<evidence type="ECO:0000256" key="5">
    <source>
        <dbReference type="HAMAP-Rule" id="MF_00956"/>
    </source>
</evidence>
<dbReference type="KEGG" id="agm:DCE93_09750"/>
<feature type="active site" description="Proton donor/acceptor" evidence="5">
    <location>
        <position position="134"/>
    </location>
</feature>
<evidence type="ECO:0000313" key="8">
    <source>
        <dbReference type="Proteomes" id="UP000244729"/>
    </source>
</evidence>
<keyword evidence="4 5" id="KW-0413">Isomerase</keyword>
<evidence type="ECO:0000256" key="4">
    <source>
        <dbReference type="ARBA" id="ARBA00023235"/>
    </source>
</evidence>
<organism evidence="7 8">
    <name type="scientific">Agromyces badenianii</name>
    <dbReference type="NCBI Taxonomy" id="2080742"/>
    <lineage>
        <taxon>Bacteria</taxon>
        <taxon>Bacillati</taxon>
        <taxon>Actinomycetota</taxon>
        <taxon>Actinomycetes</taxon>
        <taxon>Micrococcales</taxon>
        <taxon>Microbacteriaceae</taxon>
        <taxon>Agromyces</taxon>
    </lineage>
</organism>
<dbReference type="PANTHER" id="PTHR43238">
    <property type="entry name" value="GDP-L-FUCOSE SYNTHASE"/>
    <property type="match status" value="1"/>
</dbReference>
<feature type="binding site" evidence="5">
    <location>
        <position position="200"/>
    </location>
    <ligand>
        <name>substrate</name>
    </ligand>
</feature>
<feature type="binding site" evidence="5">
    <location>
        <position position="185"/>
    </location>
    <ligand>
        <name>substrate</name>
    </ligand>
</feature>
<protein>
    <recommendedName>
        <fullName evidence="5">GDP-L-fucose synthase</fullName>
        <ecNumber evidence="5">1.1.1.271</ecNumber>
    </recommendedName>
    <alternativeName>
        <fullName evidence="5">GDP-4-keto-6-deoxy-D-mannose-3,5-epimerase-4-reductase</fullName>
    </alternativeName>
</protein>
<keyword evidence="5" id="KW-0511">Multifunctional enzyme</keyword>
<comment type="pathway">
    <text evidence="5">Nucleotide-sugar biosynthesis; GDP-L-fucose biosynthesis via de novo pathway; GDP-L-fucose from GDP-alpha-D-mannose: step 2/2.</text>
</comment>
<accession>A0A2S0WX74</accession>
<dbReference type="GO" id="GO:0042351">
    <property type="term" value="P:'de novo' GDP-L-fucose biosynthetic process"/>
    <property type="evidence" value="ECO:0007669"/>
    <property type="project" value="UniProtKB-UniRule"/>
</dbReference>
<dbReference type="EMBL" id="CP028913">
    <property type="protein sequence ID" value="AWB95911.1"/>
    <property type="molecule type" value="Genomic_DNA"/>
</dbReference>
<comment type="function">
    <text evidence="5">Catalyzes the two-step NADP-dependent conversion of GDP-4-dehydro-6-deoxy-D-mannose to GDP-fucose, involving an epimerase and a reductase reaction.</text>
</comment>
<dbReference type="InterPro" id="IPR001509">
    <property type="entry name" value="Epimerase_deHydtase"/>
</dbReference>
<gene>
    <name evidence="5" type="primary">fcl</name>
    <name evidence="7" type="ORF">DCE93_09750</name>
</gene>
<dbReference type="InterPro" id="IPR028614">
    <property type="entry name" value="GDP_fucose/colitose_synth"/>
</dbReference>
<sequence>MRVLLTGGNGMLARSIADAWTRIGRQDELIPVTRADGDLRDAEAVRRIMADVRPDAVIHAAARVGGIAANMADPAGFLMDNLRLDSNVLSASLDSSVERFVYFGSSCMYPKDYRQPLVESDVLAAPLEPTNEGYAISKIAAARFCEYVSSQFGHAYRVIIPSNLYGPNDDFDLQRGHLVAASIAKAHAAKTSGASSIDVWGDGTARREFTYVGDLAGWLVENLDRLAEWPALMNVGKGEDHSILDYYRAALTAVDYECELVTDPSKPAGMHQKLMDSSVAATFGWTPTTSLEDGMTASYDAYLDSLATTESAG</sequence>
<reference evidence="7 8" key="1">
    <citation type="submission" date="2018-04" db="EMBL/GenBank/DDBJ databases">
        <authorList>
            <person name="Li J."/>
        </authorList>
    </citation>
    <scope>NUCLEOTIDE SEQUENCE [LARGE SCALE GENOMIC DNA]</scope>
    <source>
        <strain evidence="8">30A</strain>
    </source>
</reference>
<dbReference type="SUPFAM" id="SSF51735">
    <property type="entry name" value="NAD(P)-binding Rossmann-fold domains"/>
    <property type="match status" value="1"/>
</dbReference>
<dbReference type="Pfam" id="PF01370">
    <property type="entry name" value="Epimerase"/>
    <property type="match status" value="1"/>
</dbReference>
<keyword evidence="3 5" id="KW-0560">Oxidoreductase</keyword>
<feature type="site" description="Important for catalytic activity" evidence="5">
    <location>
        <position position="107"/>
    </location>
</feature>
<feature type="binding site" evidence="5">
    <location>
        <position position="177"/>
    </location>
    <ligand>
        <name>NADP(+)</name>
        <dbReference type="ChEBI" id="CHEBI:58349"/>
    </ligand>
</feature>
<feature type="domain" description="NAD-dependent epimerase/dehydratase" evidence="6">
    <location>
        <begin position="3"/>
        <end position="228"/>
    </location>
</feature>
<dbReference type="EC" id="1.1.1.271" evidence="5"/>
<comment type="catalytic activity">
    <reaction evidence="5">
        <text>GDP-beta-L-fucose + NADP(+) = GDP-4-dehydro-alpha-D-rhamnose + NADPH + H(+)</text>
        <dbReference type="Rhea" id="RHEA:18885"/>
        <dbReference type="ChEBI" id="CHEBI:15378"/>
        <dbReference type="ChEBI" id="CHEBI:57273"/>
        <dbReference type="ChEBI" id="CHEBI:57783"/>
        <dbReference type="ChEBI" id="CHEBI:57964"/>
        <dbReference type="ChEBI" id="CHEBI:58349"/>
        <dbReference type="EC" id="1.1.1.271"/>
    </reaction>
</comment>
<feature type="binding site" evidence="5">
    <location>
        <begin position="161"/>
        <end position="164"/>
    </location>
    <ligand>
        <name>NADP(+)</name>
        <dbReference type="ChEBI" id="CHEBI:58349"/>
    </ligand>
</feature>
<dbReference type="GO" id="GO:0070401">
    <property type="term" value="F:NADP+ binding"/>
    <property type="evidence" value="ECO:0007669"/>
    <property type="project" value="UniProtKB-UniRule"/>
</dbReference>
<dbReference type="HAMAP" id="MF_00956">
    <property type="entry name" value="GDP_fucose_synth"/>
    <property type="match status" value="1"/>
</dbReference>
<dbReference type="Proteomes" id="UP000244729">
    <property type="component" value="Chromosome"/>
</dbReference>
<dbReference type="RefSeq" id="WP_108595718.1">
    <property type="nucleotide sequence ID" value="NZ_CP028913.1"/>
</dbReference>
<keyword evidence="8" id="KW-1185">Reference proteome</keyword>
<dbReference type="Gene3D" id="3.90.25.10">
    <property type="entry name" value="UDP-galactose 4-epimerase, domain 1"/>
    <property type="match status" value="1"/>
</dbReference>
<dbReference type="UniPathway" id="UPA00128">
    <property type="reaction ID" value="UER00191"/>
</dbReference>
<dbReference type="PANTHER" id="PTHR43238:SF1">
    <property type="entry name" value="GDP-L-FUCOSE SYNTHASE"/>
    <property type="match status" value="1"/>
</dbReference>
<dbReference type="Gene3D" id="3.40.50.720">
    <property type="entry name" value="NAD(P)-binding Rossmann-like Domain"/>
    <property type="match status" value="1"/>
</dbReference>